<dbReference type="InterPro" id="IPR013083">
    <property type="entry name" value="Znf_RING/FYVE/PHD"/>
</dbReference>
<dbReference type="SUPFAM" id="SSF57850">
    <property type="entry name" value="RING/U-box"/>
    <property type="match status" value="1"/>
</dbReference>
<accession>A0A5M3M8Z3</accession>
<evidence type="ECO:0000259" key="1">
    <source>
        <dbReference type="Pfam" id="PF13639"/>
    </source>
</evidence>
<organism evidence="2 3">
    <name type="scientific">Coniophora puteana (strain RWD-64-598)</name>
    <name type="common">Brown rot fungus</name>
    <dbReference type="NCBI Taxonomy" id="741705"/>
    <lineage>
        <taxon>Eukaryota</taxon>
        <taxon>Fungi</taxon>
        <taxon>Dikarya</taxon>
        <taxon>Basidiomycota</taxon>
        <taxon>Agaricomycotina</taxon>
        <taxon>Agaricomycetes</taxon>
        <taxon>Agaricomycetidae</taxon>
        <taxon>Boletales</taxon>
        <taxon>Coniophorineae</taxon>
        <taxon>Coniophoraceae</taxon>
        <taxon>Coniophora</taxon>
    </lineage>
</organism>
<reference evidence="3" key="1">
    <citation type="journal article" date="2012" name="Science">
        <title>The Paleozoic origin of enzymatic lignin decomposition reconstructed from 31 fungal genomes.</title>
        <authorList>
            <person name="Floudas D."/>
            <person name="Binder M."/>
            <person name="Riley R."/>
            <person name="Barry K."/>
            <person name="Blanchette R.A."/>
            <person name="Henrissat B."/>
            <person name="Martinez A.T."/>
            <person name="Otillar R."/>
            <person name="Spatafora J.W."/>
            <person name="Yadav J.S."/>
            <person name="Aerts A."/>
            <person name="Benoit I."/>
            <person name="Boyd A."/>
            <person name="Carlson A."/>
            <person name="Copeland A."/>
            <person name="Coutinho P.M."/>
            <person name="de Vries R.P."/>
            <person name="Ferreira P."/>
            <person name="Findley K."/>
            <person name="Foster B."/>
            <person name="Gaskell J."/>
            <person name="Glotzer D."/>
            <person name="Gorecki P."/>
            <person name="Heitman J."/>
            <person name="Hesse C."/>
            <person name="Hori C."/>
            <person name="Igarashi K."/>
            <person name="Jurgens J.A."/>
            <person name="Kallen N."/>
            <person name="Kersten P."/>
            <person name="Kohler A."/>
            <person name="Kuees U."/>
            <person name="Kumar T.K.A."/>
            <person name="Kuo A."/>
            <person name="LaButti K."/>
            <person name="Larrondo L.F."/>
            <person name="Lindquist E."/>
            <person name="Ling A."/>
            <person name="Lombard V."/>
            <person name="Lucas S."/>
            <person name="Lundell T."/>
            <person name="Martin R."/>
            <person name="McLaughlin D.J."/>
            <person name="Morgenstern I."/>
            <person name="Morin E."/>
            <person name="Murat C."/>
            <person name="Nagy L.G."/>
            <person name="Nolan M."/>
            <person name="Ohm R.A."/>
            <person name="Patyshakuliyeva A."/>
            <person name="Rokas A."/>
            <person name="Ruiz-Duenas F.J."/>
            <person name="Sabat G."/>
            <person name="Salamov A."/>
            <person name="Samejima M."/>
            <person name="Schmutz J."/>
            <person name="Slot J.C."/>
            <person name="St John F."/>
            <person name="Stenlid J."/>
            <person name="Sun H."/>
            <person name="Sun S."/>
            <person name="Syed K."/>
            <person name="Tsang A."/>
            <person name="Wiebenga A."/>
            <person name="Young D."/>
            <person name="Pisabarro A."/>
            <person name="Eastwood D.C."/>
            <person name="Martin F."/>
            <person name="Cullen D."/>
            <person name="Grigoriev I.V."/>
            <person name="Hibbett D.S."/>
        </authorList>
    </citation>
    <scope>NUCLEOTIDE SEQUENCE [LARGE SCALE GENOMIC DNA]</scope>
    <source>
        <strain evidence="3">RWD-64-598 SS2</strain>
    </source>
</reference>
<dbReference type="GO" id="GO:0061630">
    <property type="term" value="F:ubiquitin protein ligase activity"/>
    <property type="evidence" value="ECO:0007669"/>
    <property type="project" value="TreeGrafter"/>
</dbReference>
<proteinExistence type="predicted"/>
<name>A0A5M3M8Z3_CONPW</name>
<dbReference type="OrthoDB" id="8062037at2759"/>
<dbReference type="GeneID" id="19208430"/>
<dbReference type="AlphaFoldDB" id="A0A5M3M8Z3"/>
<sequence length="181" mass="20092">DEFFDSSYEGLIELASMLGDAKPRSTPADVVASLPSAKYQDWANADSETRCPICLDDYQPSDSVSRLPDCTHWLHKPCLEVSIHISKLLEILTLNVGFRSNGWVPRTLVQSVARKSKTLRGLVSTQLLAYQAVPQVLAGWQILRTTLTLAPHLLLSHRRSLIASLAVSHTSPHRQPLQDQV</sequence>
<dbReference type="KEGG" id="cput:CONPUDRAFT_65507"/>
<feature type="non-terminal residue" evidence="2">
    <location>
        <position position="1"/>
    </location>
</feature>
<dbReference type="InterPro" id="IPR001841">
    <property type="entry name" value="Znf_RING"/>
</dbReference>
<dbReference type="Proteomes" id="UP000053558">
    <property type="component" value="Unassembled WGS sequence"/>
</dbReference>
<dbReference type="GO" id="GO:0016567">
    <property type="term" value="P:protein ubiquitination"/>
    <property type="evidence" value="ECO:0007669"/>
    <property type="project" value="TreeGrafter"/>
</dbReference>
<feature type="domain" description="RING-type" evidence="1">
    <location>
        <begin position="50"/>
        <end position="84"/>
    </location>
</feature>
<dbReference type="Pfam" id="PF13639">
    <property type="entry name" value="zf-RING_2"/>
    <property type="match status" value="1"/>
</dbReference>
<gene>
    <name evidence="2" type="ORF">CONPUDRAFT_65507</name>
</gene>
<evidence type="ECO:0000313" key="2">
    <source>
        <dbReference type="EMBL" id="EIW75678.1"/>
    </source>
</evidence>
<dbReference type="PANTHER" id="PTHR46171">
    <property type="entry name" value="GH10160P"/>
    <property type="match status" value="1"/>
</dbReference>
<keyword evidence="3" id="KW-1185">Reference proteome</keyword>
<evidence type="ECO:0000313" key="3">
    <source>
        <dbReference type="Proteomes" id="UP000053558"/>
    </source>
</evidence>
<dbReference type="PANTHER" id="PTHR46171:SF3">
    <property type="entry name" value="GH10160P"/>
    <property type="match status" value="1"/>
</dbReference>
<dbReference type="EMBL" id="JH711588">
    <property type="protein sequence ID" value="EIW75678.1"/>
    <property type="molecule type" value="Genomic_DNA"/>
</dbReference>
<dbReference type="RefSeq" id="XP_007774087.1">
    <property type="nucleotide sequence ID" value="XM_007775897.1"/>
</dbReference>
<protein>
    <recommendedName>
        <fullName evidence="1">RING-type domain-containing protein</fullName>
    </recommendedName>
</protein>
<comment type="caution">
    <text evidence="2">The sequence shown here is derived from an EMBL/GenBank/DDBJ whole genome shotgun (WGS) entry which is preliminary data.</text>
</comment>
<dbReference type="Gene3D" id="3.30.40.10">
    <property type="entry name" value="Zinc/RING finger domain, C3HC4 (zinc finger)"/>
    <property type="match status" value="1"/>
</dbReference>